<accession>A0A1F7VA46</accession>
<evidence type="ECO:0000256" key="3">
    <source>
        <dbReference type="ARBA" id="ARBA00022692"/>
    </source>
</evidence>
<comment type="subcellular location">
    <subcellularLocation>
        <location evidence="1">Membrane</location>
        <topology evidence="1">Single-pass membrane protein</topology>
    </subcellularLocation>
</comment>
<protein>
    <recommendedName>
        <fullName evidence="9">Type II secretion system protein GspG C-terminal domain-containing protein</fullName>
    </recommendedName>
</protein>
<name>A0A1F7VA46_9BACT</name>
<evidence type="ECO:0000313" key="7">
    <source>
        <dbReference type="EMBL" id="OGL87410.1"/>
    </source>
</evidence>
<dbReference type="Proteomes" id="UP000178723">
    <property type="component" value="Unassembled WGS sequence"/>
</dbReference>
<comment type="caution">
    <text evidence="7">The sequence shown here is derived from an EMBL/GenBank/DDBJ whole genome shotgun (WGS) entry which is preliminary data.</text>
</comment>
<dbReference type="InterPro" id="IPR045584">
    <property type="entry name" value="Pilin-like"/>
</dbReference>
<evidence type="ECO:0000313" key="8">
    <source>
        <dbReference type="Proteomes" id="UP000178723"/>
    </source>
</evidence>
<evidence type="ECO:0008006" key="9">
    <source>
        <dbReference type="Google" id="ProtNLM"/>
    </source>
</evidence>
<organism evidence="7 8">
    <name type="scientific">Candidatus Uhrbacteria bacterium RIFCSPLOWO2_02_FULL_48_12</name>
    <dbReference type="NCBI Taxonomy" id="1802407"/>
    <lineage>
        <taxon>Bacteria</taxon>
        <taxon>Candidatus Uhriibacteriota</taxon>
    </lineage>
</organism>
<evidence type="ECO:0000256" key="6">
    <source>
        <dbReference type="SAM" id="Phobius"/>
    </source>
</evidence>
<dbReference type="PANTHER" id="PTHR30093">
    <property type="entry name" value="GENERAL SECRETION PATHWAY PROTEIN G"/>
    <property type="match status" value="1"/>
</dbReference>
<evidence type="ECO:0000256" key="2">
    <source>
        <dbReference type="ARBA" id="ARBA00022481"/>
    </source>
</evidence>
<evidence type="ECO:0000256" key="5">
    <source>
        <dbReference type="ARBA" id="ARBA00023136"/>
    </source>
</evidence>
<keyword evidence="2" id="KW-0488">Methylation</keyword>
<dbReference type="PROSITE" id="PS00409">
    <property type="entry name" value="PROKAR_NTER_METHYL"/>
    <property type="match status" value="1"/>
</dbReference>
<gene>
    <name evidence="7" type="ORF">A3I40_02485</name>
</gene>
<dbReference type="AlphaFoldDB" id="A0A1F7VA46"/>
<dbReference type="STRING" id="1802407.A3I40_02485"/>
<dbReference type="InterPro" id="IPR012902">
    <property type="entry name" value="N_methyl_site"/>
</dbReference>
<dbReference type="EMBL" id="MGEP01000012">
    <property type="protein sequence ID" value="OGL87410.1"/>
    <property type="molecule type" value="Genomic_DNA"/>
</dbReference>
<evidence type="ECO:0000256" key="4">
    <source>
        <dbReference type="ARBA" id="ARBA00022989"/>
    </source>
</evidence>
<dbReference type="PANTHER" id="PTHR30093:SF44">
    <property type="entry name" value="TYPE II SECRETION SYSTEM CORE PROTEIN G"/>
    <property type="match status" value="1"/>
</dbReference>
<dbReference type="GO" id="GO:0016020">
    <property type="term" value="C:membrane"/>
    <property type="evidence" value="ECO:0007669"/>
    <property type="project" value="UniProtKB-SubCell"/>
</dbReference>
<dbReference type="SUPFAM" id="SSF54523">
    <property type="entry name" value="Pili subunits"/>
    <property type="match status" value="1"/>
</dbReference>
<feature type="transmembrane region" description="Helical" evidence="6">
    <location>
        <begin position="12"/>
        <end position="36"/>
    </location>
</feature>
<dbReference type="NCBIfam" id="TIGR02532">
    <property type="entry name" value="IV_pilin_GFxxxE"/>
    <property type="match status" value="1"/>
</dbReference>
<proteinExistence type="predicted"/>
<dbReference type="Gene3D" id="3.30.700.10">
    <property type="entry name" value="Glycoprotein, Type 4 Pilin"/>
    <property type="match status" value="1"/>
</dbReference>
<keyword evidence="5 6" id="KW-0472">Membrane</keyword>
<keyword evidence="4 6" id="KW-1133">Transmembrane helix</keyword>
<keyword evidence="3 6" id="KW-0812">Transmembrane</keyword>
<evidence type="ECO:0000256" key="1">
    <source>
        <dbReference type="ARBA" id="ARBA00004167"/>
    </source>
</evidence>
<sequence length="151" mass="16458">MPRASSLTGFTLIEMLVVMGAIAIFTTMAMVAFGAVRSRQRDAQRMANMDQLAKAMELYVNANSKYPTQCGGLVVSTCDLSTFLPGISSLKDPSKPVEACDPADFESPCEYAFGQITDDDYVVYFSRERKLDPGDASLCYQLKPDGLLSCP</sequence>
<reference evidence="7 8" key="1">
    <citation type="journal article" date="2016" name="Nat. Commun.">
        <title>Thousands of microbial genomes shed light on interconnected biogeochemical processes in an aquifer system.</title>
        <authorList>
            <person name="Anantharaman K."/>
            <person name="Brown C.T."/>
            <person name="Hug L.A."/>
            <person name="Sharon I."/>
            <person name="Castelle C.J."/>
            <person name="Probst A.J."/>
            <person name="Thomas B.C."/>
            <person name="Singh A."/>
            <person name="Wilkins M.J."/>
            <person name="Karaoz U."/>
            <person name="Brodie E.L."/>
            <person name="Williams K.H."/>
            <person name="Hubbard S.S."/>
            <person name="Banfield J.F."/>
        </authorList>
    </citation>
    <scope>NUCLEOTIDE SEQUENCE [LARGE SCALE GENOMIC DNA]</scope>
</reference>